<feature type="transmembrane region" description="Helical" evidence="1">
    <location>
        <begin position="111"/>
        <end position="131"/>
    </location>
</feature>
<accession>A0A146JYJ5</accession>
<feature type="non-terminal residue" evidence="2">
    <location>
        <position position="323"/>
    </location>
</feature>
<dbReference type="EMBL" id="GDID01007811">
    <property type="protein sequence ID" value="JAP88795.1"/>
    <property type="molecule type" value="Transcribed_RNA"/>
</dbReference>
<proteinExistence type="predicted"/>
<evidence type="ECO:0008006" key="3">
    <source>
        <dbReference type="Google" id="ProtNLM"/>
    </source>
</evidence>
<gene>
    <name evidence="2" type="ORF">TPC1_31710</name>
</gene>
<keyword evidence="1" id="KW-0472">Membrane</keyword>
<sequence length="323" mass="37903">PTLIYFDTTLKIKIRLADKYNNIYSQPGEICSNILAFHKELNVNYSMTNQSNFCVLELVDPQIGDRHFIFYNALNNKTFNESGDPLQITYKVLKYTNTFEFSTNDILQCTIPLVFLILICVCGPLAIYYFIEQKQAKLRRKQYKQRQDAKQLLESDNEQYIGLGQVQIRGKPLVDLEEEFDLSQVQLIEDKVMRHQKQGQQRFVFKSVQYQQEQHSLVLYIFDQPNDFIKQIKLFQKMKFVPAIKIHAITEFNQCKLIPKANFNYGVAVLIDFIEDFVAPTQDVLNSIIQMNQMKPRRNYIEPQQSTVLVQQQALLLPPWYMG</sequence>
<keyword evidence="1" id="KW-1133">Transmembrane helix</keyword>
<keyword evidence="1" id="KW-0812">Transmembrane</keyword>
<protein>
    <recommendedName>
        <fullName evidence="3">Transmembrane protein</fullName>
    </recommendedName>
</protein>
<name>A0A146JYJ5_9EUKA</name>
<evidence type="ECO:0000256" key="1">
    <source>
        <dbReference type="SAM" id="Phobius"/>
    </source>
</evidence>
<dbReference type="AlphaFoldDB" id="A0A146JYJ5"/>
<reference evidence="2" key="1">
    <citation type="submission" date="2015-07" db="EMBL/GenBank/DDBJ databases">
        <title>Adaptation to a free-living lifestyle via gene acquisitions in the diplomonad Trepomonas sp. PC1.</title>
        <authorList>
            <person name="Xu F."/>
            <person name="Jerlstrom-Hultqvist J."/>
            <person name="Kolisko M."/>
            <person name="Simpson A.G.B."/>
            <person name="Roger A.J."/>
            <person name="Svard S.G."/>
            <person name="Andersson J.O."/>
        </authorList>
    </citation>
    <scope>NUCLEOTIDE SEQUENCE</scope>
    <source>
        <strain evidence="2">PC1</strain>
    </source>
</reference>
<feature type="non-terminal residue" evidence="2">
    <location>
        <position position="1"/>
    </location>
</feature>
<evidence type="ECO:0000313" key="2">
    <source>
        <dbReference type="EMBL" id="JAP88795.1"/>
    </source>
</evidence>
<organism evidence="2">
    <name type="scientific">Trepomonas sp. PC1</name>
    <dbReference type="NCBI Taxonomy" id="1076344"/>
    <lineage>
        <taxon>Eukaryota</taxon>
        <taxon>Metamonada</taxon>
        <taxon>Diplomonadida</taxon>
        <taxon>Hexamitidae</taxon>
        <taxon>Hexamitinae</taxon>
        <taxon>Trepomonas</taxon>
    </lineage>
</organism>